<evidence type="ECO:0000256" key="1">
    <source>
        <dbReference type="SAM" id="MobiDB-lite"/>
    </source>
</evidence>
<feature type="compositionally biased region" description="Polar residues" evidence="1">
    <location>
        <begin position="14"/>
        <end position="23"/>
    </location>
</feature>
<dbReference type="AlphaFoldDB" id="A0A3D9KX21"/>
<keyword evidence="3" id="KW-1185">Reference proteome</keyword>
<accession>A0A3D9KX21</accession>
<gene>
    <name evidence="2" type="ORF">C7460_1331</name>
</gene>
<proteinExistence type="predicted"/>
<comment type="caution">
    <text evidence="2">The sequence shown here is derived from an EMBL/GenBank/DDBJ whole genome shotgun (WGS) entry which is preliminary data.</text>
</comment>
<name>A0A3D9KX21_MARFU</name>
<sequence length="172" mass="19384">MLLGLLIFSCSTNKSSEKANGTDSLEHSESKALTSFDSTDTKAPQIELGNASTFDMGTGAILFISPDSAETAQMKEKLGDDFYVVADDQNFYFSQAADFLDSRSVKYEFTNKRFITLKLNHKWNHTDHPVTEITIDTDTLEYKWITIMHDGYDPPIISAYIDVPTNFEELDE</sequence>
<evidence type="ECO:0000313" key="3">
    <source>
        <dbReference type="Proteomes" id="UP000256779"/>
    </source>
</evidence>
<feature type="region of interest" description="Disordered" evidence="1">
    <location>
        <begin position="14"/>
        <end position="39"/>
    </location>
</feature>
<reference evidence="2 3" key="1">
    <citation type="submission" date="2018-07" db="EMBL/GenBank/DDBJ databases">
        <title>Genomic Encyclopedia of Type Strains, Phase IV (KMG-IV): sequencing the most valuable type-strain genomes for metagenomic binning, comparative biology and taxonomic classification.</title>
        <authorList>
            <person name="Goeker M."/>
        </authorList>
    </citation>
    <scope>NUCLEOTIDE SEQUENCE [LARGE SCALE GENOMIC DNA]</scope>
    <source>
        <strain evidence="2 3">DSM 4134</strain>
    </source>
</reference>
<evidence type="ECO:0000313" key="2">
    <source>
        <dbReference type="EMBL" id="RED92032.1"/>
    </source>
</evidence>
<dbReference type="Proteomes" id="UP000256779">
    <property type="component" value="Unassembled WGS sequence"/>
</dbReference>
<dbReference type="EMBL" id="QREG01000033">
    <property type="protein sequence ID" value="RED92032.1"/>
    <property type="molecule type" value="Genomic_DNA"/>
</dbReference>
<protein>
    <submittedName>
        <fullName evidence="2">Uncharacterized protein</fullName>
    </submittedName>
</protein>
<organism evidence="2 3">
    <name type="scientific">Marinoscillum furvescens DSM 4134</name>
    <dbReference type="NCBI Taxonomy" id="1122208"/>
    <lineage>
        <taxon>Bacteria</taxon>
        <taxon>Pseudomonadati</taxon>
        <taxon>Bacteroidota</taxon>
        <taxon>Cytophagia</taxon>
        <taxon>Cytophagales</taxon>
        <taxon>Reichenbachiellaceae</taxon>
        <taxon>Marinoscillum</taxon>
    </lineage>
</organism>